<dbReference type="FunFam" id="1.20.5.320:FF:000001">
    <property type="entry name" value="6-phosphogluconate dehydrogenase, decarboxylating"/>
    <property type="match status" value="1"/>
</dbReference>
<dbReference type="NCBIfam" id="NF006765">
    <property type="entry name" value="PRK09287.1"/>
    <property type="match status" value="1"/>
</dbReference>
<dbReference type="AlphaFoldDB" id="A0A835MH54"/>
<dbReference type="OrthoDB" id="434986at2759"/>
<feature type="binding site" evidence="9">
    <location>
        <begin position="15"/>
        <end position="20"/>
    </location>
    <ligand>
        <name>NADP(+)</name>
        <dbReference type="ChEBI" id="CHEBI:58349"/>
    </ligand>
</feature>
<dbReference type="Gene3D" id="1.10.1040.10">
    <property type="entry name" value="N-(1-d-carboxylethyl)-l-norvaline Dehydrogenase, domain 2"/>
    <property type="match status" value="1"/>
</dbReference>
<evidence type="ECO:0000256" key="1">
    <source>
        <dbReference type="ARBA" id="ARBA00004874"/>
    </source>
</evidence>
<dbReference type="InterPro" id="IPR006113">
    <property type="entry name" value="6PGDH_Gnd/GntZ"/>
</dbReference>
<keyword evidence="5 6" id="KW-0570">Pentose shunt</keyword>
<name>A0A835MH54_9MAGN</name>
<dbReference type="EC" id="1.1.1.44" evidence="6 10"/>
<evidence type="ECO:0000313" key="13">
    <source>
        <dbReference type="Proteomes" id="UP000631114"/>
    </source>
</evidence>
<keyword evidence="4 10" id="KW-0311">Gluconate utilization</keyword>
<dbReference type="InterPro" id="IPR013328">
    <property type="entry name" value="6PGD_dom2"/>
</dbReference>
<dbReference type="FunFam" id="3.40.50.720:FF:000007">
    <property type="entry name" value="6-phosphogluconate dehydrogenase, decarboxylating"/>
    <property type="match status" value="1"/>
</dbReference>
<feature type="binding site" evidence="8">
    <location>
        <position position="459"/>
    </location>
    <ligand>
        <name>substrate</name>
        <note>ligand shared between dimeric partners</note>
    </ligand>
</feature>
<feature type="binding site" description="in other chain" evidence="8">
    <location>
        <position position="269"/>
    </location>
    <ligand>
        <name>substrate</name>
        <note>ligand shared between dimeric partners</note>
    </ligand>
</feature>
<comment type="pathway">
    <text evidence="1 6 10">Carbohydrate degradation; pentose phosphate pathway; D-ribulose 5-phosphate from D-glucose 6-phosphate (oxidative stage): step 3/3.</text>
</comment>
<feature type="binding site" evidence="9">
    <location>
        <position position="110"/>
    </location>
    <ligand>
        <name>NADP(+)</name>
        <dbReference type="ChEBI" id="CHEBI:58349"/>
    </ligand>
</feature>
<evidence type="ECO:0000256" key="3">
    <source>
        <dbReference type="ARBA" id="ARBA00023002"/>
    </source>
</evidence>
<evidence type="ECO:0000256" key="6">
    <source>
        <dbReference type="PIRNR" id="PIRNR000109"/>
    </source>
</evidence>
<evidence type="ECO:0000256" key="9">
    <source>
        <dbReference type="PIRSR" id="PIRSR000109-3"/>
    </source>
</evidence>
<dbReference type="GO" id="GO:0004616">
    <property type="term" value="F:phosphogluconate dehydrogenase (decarboxylating) activity"/>
    <property type="evidence" value="ECO:0007669"/>
    <property type="project" value="UniProtKB-EC"/>
</dbReference>
<evidence type="ECO:0000256" key="10">
    <source>
        <dbReference type="RuleBase" id="RU000485"/>
    </source>
</evidence>
<dbReference type="PRINTS" id="PR00076">
    <property type="entry name" value="6PGDHDRGNASE"/>
</dbReference>
<comment type="subunit">
    <text evidence="6">Homodimer.</text>
</comment>
<dbReference type="UniPathway" id="UPA00115">
    <property type="reaction ID" value="UER00410"/>
</dbReference>
<evidence type="ECO:0000256" key="5">
    <source>
        <dbReference type="ARBA" id="ARBA00023126"/>
    </source>
</evidence>
<dbReference type="NCBIfam" id="TIGR00873">
    <property type="entry name" value="gnd"/>
    <property type="match status" value="1"/>
</dbReference>
<keyword evidence="13" id="KW-1185">Reference proteome</keyword>
<feature type="domain" description="6-phosphogluconate dehydrogenase C-terminal" evidence="11">
    <location>
        <begin position="187"/>
        <end position="481"/>
    </location>
</feature>
<dbReference type="InterPro" id="IPR006183">
    <property type="entry name" value="Pgluconate_DH"/>
</dbReference>
<dbReference type="SMART" id="SM01350">
    <property type="entry name" value="6PGD"/>
    <property type="match status" value="1"/>
</dbReference>
<proteinExistence type="inferred from homology"/>
<comment type="function">
    <text evidence="6">Catalyzes the oxidative decarboxylation of 6-phosphogluconate to ribulose 5-phosphate and CO(2), with concomitant reduction of NADP to NADPH.</text>
</comment>
<gene>
    <name evidence="12" type="ORF">IFM89_003351</name>
</gene>
<dbReference type="EMBL" id="JADFTS010000001">
    <property type="protein sequence ID" value="KAF9623561.1"/>
    <property type="molecule type" value="Genomic_DNA"/>
</dbReference>
<evidence type="ECO:0000256" key="2">
    <source>
        <dbReference type="ARBA" id="ARBA00008419"/>
    </source>
</evidence>
<feature type="binding site" description="in other chain" evidence="8">
    <location>
        <begin position="136"/>
        <end position="138"/>
    </location>
    <ligand>
        <name>substrate</name>
        <note>ligand shared between dimeric partners</note>
    </ligand>
</feature>
<dbReference type="SUPFAM" id="SSF51735">
    <property type="entry name" value="NAD(P)-binding Rossmann-fold domains"/>
    <property type="match status" value="1"/>
</dbReference>
<dbReference type="GO" id="GO:0019521">
    <property type="term" value="P:D-gluconate metabolic process"/>
    <property type="evidence" value="ECO:0007669"/>
    <property type="project" value="UniProtKB-KW"/>
</dbReference>
<evidence type="ECO:0000259" key="11">
    <source>
        <dbReference type="SMART" id="SM01350"/>
    </source>
</evidence>
<dbReference type="Gene3D" id="1.20.5.320">
    <property type="entry name" value="6-Phosphogluconate Dehydrogenase, domain 3"/>
    <property type="match status" value="1"/>
</dbReference>
<protein>
    <recommendedName>
        <fullName evidence="6 10">6-phosphogluconate dehydrogenase, decarboxylating</fullName>
        <ecNumber evidence="6 10">1.1.1.44</ecNumber>
    </recommendedName>
</protein>
<feature type="binding site" description="in other chain" evidence="8">
    <location>
        <position position="296"/>
    </location>
    <ligand>
        <name>substrate</name>
        <note>ligand shared between dimeric partners</note>
    </ligand>
</feature>
<dbReference type="Pfam" id="PF00393">
    <property type="entry name" value="6PGD"/>
    <property type="match status" value="1"/>
</dbReference>
<evidence type="ECO:0000256" key="4">
    <source>
        <dbReference type="ARBA" id="ARBA00023064"/>
    </source>
</evidence>
<evidence type="ECO:0000256" key="7">
    <source>
        <dbReference type="PIRSR" id="PIRSR000109-1"/>
    </source>
</evidence>
<dbReference type="Proteomes" id="UP000631114">
    <property type="component" value="Unassembled WGS sequence"/>
</dbReference>
<dbReference type="Gene3D" id="3.40.50.720">
    <property type="entry name" value="NAD(P)-binding Rossmann-like Domain"/>
    <property type="match status" value="1"/>
</dbReference>
<accession>A0A835MH54</accession>
<dbReference type="Pfam" id="PF03446">
    <property type="entry name" value="NAD_binding_2"/>
    <property type="match status" value="1"/>
</dbReference>
<keyword evidence="3 6" id="KW-0560">Oxidoreductase</keyword>
<evidence type="ECO:0000256" key="8">
    <source>
        <dbReference type="PIRSR" id="PIRSR000109-2"/>
    </source>
</evidence>
<evidence type="ECO:0000313" key="12">
    <source>
        <dbReference type="EMBL" id="KAF9623561.1"/>
    </source>
</evidence>
<feature type="binding site" description="in other chain" evidence="8">
    <location>
        <position position="199"/>
    </location>
    <ligand>
        <name>substrate</name>
        <note>ligand shared between dimeric partners</note>
    </ligand>
</feature>
<sequence length="489" mass="53782">MAAHSSNLSRIGLAGLAVMGQNLALNIAEKGFPISVYNRTTSKVDETVKRAKREGNLPLFGFHDPESFVNSIQKPRVIIMLVKAGAPVDQTINTLSVYLEKGDCIIDGGNEWYENTERREKAMAELGLLYLGMGVSGGEEGARHGPSLMPGGSFEAYKNIEDIVLKVAAQVLDSGPCVTYIGKGGSGNFVKMVHNGIEYGDMQLIAEAYDVLKSVGKLSNEELHHVFSEWNKGELLSFLIEITADIYGIKDDKGDGYLVDKVLDKTGMKGTGKWTVQQAADLSVAAPTIASSLDARFLSGLKEERVEAAKIFKAGGLGDILTDQVVNKERLIDDVRQALYGSKICSYAQGMNLIRAKSIEKGWDLKLGELARIWKGGCIIRAVFLDRIKQAYDRNPDLANLLVDPEFAKEMIERQSAWRRVVCLAINLGISTPGMSASLAYFDTYRRARLPANLVQAQRDYFGAHTYERTDIRGAFHTKWFKIAKGSKI</sequence>
<dbReference type="PIRSF" id="PIRSF000109">
    <property type="entry name" value="6PGD"/>
    <property type="match status" value="1"/>
</dbReference>
<feature type="active site" description="Proton acceptor" evidence="7">
    <location>
        <position position="191"/>
    </location>
</feature>
<feature type="binding site" evidence="9">
    <location>
        <begin position="38"/>
        <end position="40"/>
    </location>
    <ligand>
        <name>NADP(+)</name>
        <dbReference type="ChEBI" id="CHEBI:58349"/>
    </ligand>
</feature>
<comment type="similarity">
    <text evidence="2 6 10">Belongs to the 6-phosphogluconate dehydrogenase family.</text>
</comment>
<comment type="catalytic activity">
    <reaction evidence="6 10">
        <text>6-phospho-D-gluconate + NADP(+) = D-ribulose 5-phosphate + CO2 + NADPH</text>
        <dbReference type="Rhea" id="RHEA:10116"/>
        <dbReference type="ChEBI" id="CHEBI:16526"/>
        <dbReference type="ChEBI" id="CHEBI:57783"/>
        <dbReference type="ChEBI" id="CHEBI:58121"/>
        <dbReference type="ChEBI" id="CHEBI:58349"/>
        <dbReference type="ChEBI" id="CHEBI:58759"/>
        <dbReference type="EC" id="1.1.1.44"/>
    </reaction>
</comment>
<dbReference type="GO" id="GO:0006098">
    <property type="term" value="P:pentose-phosphate shunt"/>
    <property type="evidence" value="ECO:0007669"/>
    <property type="project" value="UniProtKB-UniPathway"/>
</dbReference>
<dbReference type="InterPro" id="IPR006115">
    <property type="entry name" value="6PGDH_NADP-bd"/>
</dbReference>
<feature type="binding site" evidence="9">
    <location>
        <begin position="82"/>
        <end position="84"/>
    </location>
    <ligand>
        <name>NADP(+)</name>
        <dbReference type="ChEBI" id="CHEBI:58349"/>
    </ligand>
</feature>
<dbReference type="InterPro" id="IPR006114">
    <property type="entry name" value="6PGDH_C"/>
</dbReference>
<reference evidence="12 13" key="1">
    <citation type="submission" date="2020-10" db="EMBL/GenBank/DDBJ databases">
        <title>The Coptis chinensis genome and diversification of protoberbering-type alkaloids.</title>
        <authorList>
            <person name="Wang B."/>
            <person name="Shu S."/>
            <person name="Song C."/>
            <person name="Liu Y."/>
        </authorList>
    </citation>
    <scope>NUCLEOTIDE SEQUENCE [LARGE SCALE GENOMIC DNA]</scope>
    <source>
        <strain evidence="12">HL-2020</strain>
        <tissue evidence="12">Leaf</tissue>
    </source>
</reference>
<keyword evidence="6 10" id="KW-0521">NADP</keyword>
<dbReference type="SUPFAM" id="SSF48179">
    <property type="entry name" value="6-phosphogluconate dehydrogenase C-terminal domain-like"/>
    <property type="match status" value="1"/>
</dbReference>
<feature type="active site" description="Proton donor" evidence="7">
    <location>
        <position position="198"/>
    </location>
</feature>
<feature type="binding site" description="in other chain" evidence="8">
    <location>
        <position position="110"/>
    </location>
    <ligand>
        <name>substrate</name>
        <note>ligand shared between dimeric partners</note>
    </ligand>
</feature>
<organism evidence="12 13">
    <name type="scientific">Coptis chinensis</name>
    <dbReference type="NCBI Taxonomy" id="261450"/>
    <lineage>
        <taxon>Eukaryota</taxon>
        <taxon>Viridiplantae</taxon>
        <taxon>Streptophyta</taxon>
        <taxon>Embryophyta</taxon>
        <taxon>Tracheophyta</taxon>
        <taxon>Spermatophyta</taxon>
        <taxon>Magnoliopsida</taxon>
        <taxon>Ranunculales</taxon>
        <taxon>Ranunculaceae</taxon>
        <taxon>Coptidoideae</taxon>
        <taxon>Coptis</taxon>
    </lineage>
</organism>
<feature type="binding site" evidence="8">
    <location>
        <position position="465"/>
    </location>
    <ligand>
        <name>substrate</name>
        <note>ligand shared between dimeric partners</note>
    </ligand>
</feature>
<dbReference type="InterPro" id="IPR036291">
    <property type="entry name" value="NAD(P)-bd_dom_sf"/>
</dbReference>
<comment type="caution">
    <text evidence="12">The sequence shown here is derived from an EMBL/GenBank/DDBJ whole genome shotgun (WGS) entry which is preliminary data.</text>
</comment>
<dbReference type="GO" id="GO:0050661">
    <property type="term" value="F:NADP binding"/>
    <property type="evidence" value="ECO:0007669"/>
    <property type="project" value="InterPro"/>
</dbReference>
<dbReference type="PANTHER" id="PTHR11811">
    <property type="entry name" value="6-PHOSPHOGLUCONATE DEHYDROGENASE"/>
    <property type="match status" value="1"/>
</dbReference>
<dbReference type="InterPro" id="IPR008927">
    <property type="entry name" value="6-PGluconate_DH-like_C_sf"/>
</dbReference>
<dbReference type="FunFam" id="1.10.1040.10:FF:000002">
    <property type="entry name" value="6-phosphogluconate dehydrogenase, decarboxylating"/>
    <property type="match status" value="1"/>
</dbReference>
<feature type="binding site" description="in other chain" evidence="8">
    <location>
        <begin position="194"/>
        <end position="195"/>
    </location>
    <ligand>
        <name>substrate</name>
        <note>ligand shared between dimeric partners</note>
    </ligand>
</feature>